<dbReference type="SUPFAM" id="SSF53623">
    <property type="entry name" value="MurD-like peptide ligases, catalytic domain"/>
    <property type="match status" value="1"/>
</dbReference>
<reference evidence="4 5" key="1">
    <citation type="journal article" date="2013" name="Genome Announc.">
        <title>Draft Genome Sequence of a Highly Flagellated, Fast-Swimming Archaeon, Methanocaldococcus villosus Strain KIN24-T80 (DSM 22612).</title>
        <authorList>
            <person name="Thennarasu S."/>
            <person name="Polireddy D."/>
            <person name="Antony A."/>
            <person name="Yada M.R."/>
            <person name="Algarawi S."/>
            <person name="Sivakumar N."/>
        </authorList>
    </citation>
    <scope>NUCLEOTIDE SEQUENCE [LARGE SCALE GENOMIC DNA]</scope>
    <source>
        <strain evidence="4 5">KIN24-T80</strain>
    </source>
</reference>
<comment type="caution">
    <text evidence="4">The sequence shown here is derived from an EMBL/GenBank/DDBJ whole genome shotgun (WGS) entry which is preliminary data.</text>
</comment>
<dbReference type="AlphaFoldDB" id="N6VPJ3"/>
<evidence type="ECO:0000256" key="3">
    <source>
        <dbReference type="ARBA" id="ARBA00022840"/>
    </source>
</evidence>
<dbReference type="GO" id="GO:0016874">
    <property type="term" value="F:ligase activity"/>
    <property type="evidence" value="ECO:0007669"/>
    <property type="project" value="UniProtKB-KW"/>
</dbReference>
<evidence type="ECO:0000313" key="5">
    <source>
        <dbReference type="Proteomes" id="UP000053695"/>
    </source>
</evidence>
<dbReference type="InterPro" id="IPR036565">
    <property type="entry name" value="Mur-like_cat_sf"/>
</dbReference>
<evidence type="ECO:0000313" key="4">
    <source>
        <dbReference type="EMBL" id="ENN95815.1"/>
    </source>
</evidence>
<dbReference type="Proteomes" id="UP000053695">
    <property type="component" value="Unassembled WGS sequence"/>
</dbReference>
<keyword evidence="2" id="KW-0547">Nucleotide-binding</keyword>
<proteinExistence type="predicted"/>
<accession>N6VPJ3</accession>
<dbReference type="GO" id="GO:0005524">
    <property type="term" value="F:ATP binding"/>
    <property type="evidence" value="ECO:0007669"/>
    <property type="project" value="UniProtKB-KW"/>
</dbReference>
<organism evidence="4 5">
    <name type="scientific">Methanocaldococcus villosus KIN24-T80</name>
    <dbReference type="NCBI Taxonomy" id="1069083"/>
    <lineage>
        <taxon>Archaea</taxon>
        <taxon>Methanobacteriati</taxon>
        <taxon>Methanobacteriota</taxon>
        <taxon>Methanomada group</taxon>
        <taxon>Methanococci</taxon>
        <taxon>Methanococcales</taxon>
        <taxon>Methanocaldococcaceae</taxon>
        <taxon>Methanocaldococcus</taxon>
    </lineage>
</organism>
<name>N6VPJ3_9EURY</name>
<dbReference type="PATRIC" id="fig|1069083.5.peg.1121"/>
<evidence type="ECO:0000256" key="1">
    <source>
        <dbReference type="ARBA" id="ARBA00022598"/>
    </source>
</evidence>
<dbReference type="PANTHER" id="PTHR43024">
    <property type="entry name" value="UDP-N-ACETYLMURAMOYL-TRIPEPTIDE--D-ALANYL-D-ALANINE LIGASE"/>
    <property type="match status" value="1"/>
</dbReference>
<dbReference type="InterPro" id="IPR051046">
    <property type="entry name" value="MurCDEF_CellWall_CoF430Synth"/>
</dbReference>
<dbReference type="NCBIfam" id="NF033197">
    <property type="entry name" value="F430_CfbE"/>
    <property type="match status" value="1"/>
</dbReference>
<dbReference type="PANTHER" id="PTHR43024:SF1">
    <property type="entry name" value="UDP-N-ACETYLMURAMOYL-TRIPEPTIDE--D-ALANYL-D-ALANINE LIGASE"/>
    <property type="match status" value="1"/>
</dbReference>
<gene>
    <name evidence="4" type="ORF">J422_05748</name>
</gene>
<protein>
    <submittedName>
        <fullName evidence="4">Mur ligase middle domain protein</fullName>
    </submittedName>
</protein>
<keyword evidence="3" id="KW-0067">ATP-binding</keyword>
<keyword evidence="1 4" id="KW-0436">Ligase</keyword>
<keyword evidence="5" id="KW-1185">Reference proteome</keyword>
<dbReference type="Gene3D" id="3.40.1190.10">
    <property type="entry name" value="Mur-like, catalytic domain"/>
    <property type="match status" value="1"/>
</dbReference>
<dbReference type="STRING" id="1069083.GCA_000371805_01255"/>
<dbReference type="OrthoDB" id="52890at2157"/>
<dbReference type="EMBL" id="APMM01000044">
    <property type="protein sequence ID" value="ENN95815.1"/>
    <property type="molecule type" value="Genomic_DNA"/>
</dbReference>
<sequence>MLIVDVNHGALILAREYKEMGYDVEVWDIYNKLKDSNNLDVKIVKNPNLNDYEKIVAPIHCPIDKKFISFHEAVSEIILKKYKNLYKKFICITGVKGKTTTTELIFHILKEDYKVFINNSNYGSIAPPAILEKLSNINIDDYDIFIFETSLGLIRCKYGAITNVLENYKIAKGKRDALFAKFSTLKLADVGYINIKDIKRYNLAIEKNNINVINEPTILKKYPLEFEYCGEIFNFNNKVFGSHLAENASFAIEICKNFLSLEDIKEKLKNFKIKNRMEIENVGKHVVIKNINPGLDVKAIKYAINDFLEVFGGDIYIGGDFGVVCEEIDIKKLCNILKSFKVKYFFIGDIGKELNKYLEGEFKDKIEIKDDTLIILRTRIK</sequence>
<dbReference type="RefSeq" id="WP_004592806.1">
    <property type="nucleotide sequence ID" value="NZ_APMM01000044.1"/>
</dbReference>
<evidence type="ECO:0000256" key="2">
    <source>
        <dbReference type="ARBA" id="ARBA00022741"/>
    </source>
</evidence>